<organism evidence="2 3">
    <name type="scientific">Pseudarthrobacter humi</name>
    <dbReference type="NCBI Taxonomy" id="2952523"/>
    <lineage>
        <taxon>Bacteria</taxon>
        <taxon>Bacillati</taxon>
        <taxon>Actinomycetota</taxon>
        <taxon>Actinomycetes</taxon>
        <taxon>Micrococcales</taxon>
        <taxon>Micrococcaceae</taxon>
        <taxon>Pseudarthrobacter</taxon>
    </lineage>
</organism>
<dbReference type="Pfam" id="PF22752">
    <property type="entry name" value="DUF488-N3i"/>
    <property type="match status" value="1"/>
</dbReference>
<dbReference type="EMBL" id="JANCLV010000021">
    <property type="protein sequence ID" value="MCP9001882.1"/>
    <property type="molecule type" value="Genomic_DNA"/>
</dbReference>
<dbReference type="InterPro" id="IPR052552">
    <property type="entry name" value="YeaO-like"/>
</dbReference>
<reference evidence="2 3" key="1">
    <citation type="submission" date="2022-06" db="EMBL/GenBank/DDBJ databases">
        <title>Pseudarthrobacter sp. strain RMG13 Genome sequencing and assembly.</title>
        <authorList>
            <person name="Kim I."/>
        </authorList>
    </citation>
    <scope>NUCLEOTIDE SEQUENCE [LARGE SCALE GENOMIC DNA]</scope>
    <source>
        <strain evidence="2 3">RMG13</strain>
    </source>
</reference>
<evidence type="ECO:0000313" key="2">
    <source>
        <dbReference type="EMBL" id="MCP9001882.1"/>
    </source>
</evidence>
<accession>A0ABT1LTW6</accession>
<dbReference type="PANTHER" id="PTHR36849">
    <property type="entry name" value="CYTOPLASMIC PROTEIN-RELATED"/>
    <property type="match status" value="1"/>
</dbReference>
<protein>
    <submittedName>
        <fullName evidence="2">DUF488 family protein</fullName>
    </submittedName>
</protein>
<dbReference type="PANTHER" id="PTHR36849:SF1">
    <property type="entry name" value="CYTOPLASMIC PROTEIN"/>
    <property type="match status" value="1"/>
</dbReference>
<sequence>MATRHEVKVRRIYEEPRETDGIRILVDRLWPRGLSKEKAHFDEWCKAIAPSAELRKWYGHDPGLFEEFSRRYRKELQEPDPAAALTRLRNLAHQGPLTLLTATKEPTISEAAVLCAMIQESLQLPVAGHGPSRQGTDHDQTQTSPH</sequence>
<name>A0ABT1LTW6_9MICC</name>
<evidence type="ECO:0000256" key="1">
    <source>
        <dbReference type="SAM" id="MobiDB-lite"/>
    </source>
</evidence>
<feature type="region of interest" description="Disordered" evidence="1">
    <location>
        <begin position="126"/>
        <end position="146"/>
    </location>
</feature>
<keyword evidence="3" id="KW-1185">Reference proteome</keyword>
<proteinExistence type="predicted"/>
<comment type="caution">
    <text evidence="2">The sequence shown here is derived from an EMBL/GenBank/DDBJ whole genome shotgun (WGS) entry which is preliminary data.</text>
</comment>
<dbReference type="RefSeq" id="WP_254752948.1">
    <property type="nucleotide sequence ID" value="NZ_JANCLV010000021.1"/>
</dbReference>
<dbReference type="Proteomes" id="UP001524318">
    <property type="component" value="Unassembled WGS sequence"/>
</dbReference>
<gene>
    <name evidence="2" type="ORF">NFC73_19430</name>
</gene>
<evidence type="ECO:0000313" key="3">
    <source>
        <dbReference type="Proteomes" id="UP001524318"/>
    </source>
</evidence>